<feature type="compositionally biased region" description="Low complexity" evidence="6">
    <location>
        <begin position="1"/>
        <end position="13"/>
    </location>
</feature>
<sequence length="291" mass="32607">MAPQSPNSPSSPRSPRKRSRSSSPSSSPWSYDDYIDGYASGGGGGGGGEGKRRRNDLSVVVCKDFLRRTCRRAPVDCKFAHPHSAVAIEGDKVTACADSLRNKCFRGSTCRYYHPPPHIQKDKVTACADSLRNKCFRGLTCRYYHPPPHIQKSLQESIGIEDAKMETVCQDFLHGRCERKSCRYSHVPAHSMPQAYLLPRGAPMNVPNSPPRIANDQDVLPVCKDFLKNMCRRESCKYAHPDSQTEVIGDQVEVCRDFRRGLCHRPVCRFYHPSTALSAAKVNRVETHPLF</sequence>
<dbReference type="GO" id="GO:0008270">
    <property type="term" value="F:zinc ion binding"/>
    <property type="evidence" value="ECO:0007669"/>
    <property type="project" value="UniProtKB-KW"/>
</dbReference>
<reference evidence="8 9" key="1">
    <citation type="journal article" date="2016" name="DNA Res.">
        <title>The draft genome of MD-2 pineapple using hybrid error correction of long reads.</title>
        <authorList>
            <person name="Redwan R.M."/>
            <person name="Saidin A."/>
            <person name="Kumar S.V."/>
        </authorList>
    </citation>
    <scope>NUCLEOTIDE SEQUENCE [LARGE SCALE GENOMIC DNA]</scope>
    <source>
        <strain evidence="9">cv. MD2</strain>
        <tissue evidence="8">Leaf</tissue>
    </source>
</reference>
<dbReference type="EMBL" id="LSRQ01001065">
    <property type="protein sequence ID" value="OAY79542.1"/>
    <property type="molecule type" value="Genomic_DNA"/>
</dbReference>
<dbReference type="STRING" id="4615.A0A199VQR3"/>
<feature type="domain" description="C3H1-type" evidence="7">
    <location>
        <begin position="217"/>
        <end position="243"/>
    </location>
</feature>
<feature type="domain" description="C3H1-type" evidence="7">
    <location>
        <begin position="121"/>
        <end position="148"/>
    </location>
</feature>
<dbReference type="PANTHER" id="PTHR12675">
    <property type="entry name" value="MUSCLEBLIND-LIKE PROTEIN"/>
    <property type="match status" value="1"/>
</dbReference>
<protein>
    <submittedName>
        <fullName evidence="8">Zinc finger CCCH domain-containing protein 28</fullName>
    </submittedName>
</protein>
<feature type="domain" description="C3H1-type" evidence="7">
    <location>
        <begin position="56"/>
        <end position="84"/>
    </location>
</feature>
<evidence type="ECO:0000256" key="6">
    <source>
        <dbReference type="SAM" id="MobiDB-lite"/>
    </source>
</evidence>
<feature type="zinc finger region" description="C3H1-type" evidence="5">
    <location>
        <begin position="121"/>
        <end position="148"/>
    </location>
</feature>
<feature type="domain" description="C3H1-type" evidence="7">
    <location>
        <begin position="249"/>
        <end position="275"/>
    </location>
</feature>
<keyword evidence="3 5" id="KW-0863">Zinc-finger</keyword>
<evidence type="ECO:0000256" key="1">
    <source>
        <dbReference type="ARBA" id="ARBA00022723"/>
    </source>
</evidence>
<keyword evidence="4 5" id="KW-0862">Zinc</keyword>
<dbReference type="Gene3D" id="3.30.1370.210">
    <property type="match status" value="4"/>
</dbReference>
<feature type="compositionally biased region" description="Low complexity" evidence="6">
    <location>
        <begin position="21"/>
        <end position="30"/>
    </location>
</feature>
<keyword evidence="2" id="KW-0677">Repeat</keyword>
<evidence type="ECO:0000256" key="5">
    <source>
        <dbReference type="PROSITE-ProRule" id="PRU00723"/>
    </source>
</evidence>
<feature type="domain" description="C3H1-type" evidence="7">
    <location>
        <begin position="163"/>
        <end position="189"/>
    </location>
</feature>
<feature type="zinc finger region" description="C3H1-type" evidence="5">
    <location>
        <begin position="217"/>
        <end position="243"/>
    </location>
</feature>
<evidence type="ECO:0000259" key="7">
    <source>
        <dbReference type="PROSITE" id="PS50103"/>
    </source>
</evidence>
<organism evidence="8 9">
    <name type="scientific">Ananas comosus</name>
    <name type="common">Pineapple</name>
    <name type="synonym">Ananas ananas</name>
    <dbReference type="NCBI Taxonomy" id="4615"/>
    <lineage>
        <taxon>Eukaryota</taxon>
        <taxon>Viridiplantae</taxon>
        <taxon>Streptophyta</taxon>
        <taxon>Embryophyta</taxon>
        <taxon>Tracheophyta</taxon>
        <taxon>Spermatophyta</taxon>
        <taxon>Magnoliopsida</taxon>
        <taxon>Liliopsida</taxon>
        <taxon>Poales</taxon>
        <taxon>Bromeliaceae</taxon>
        <taxon>Bromelioideae</taxon>
        <taxon>Ananas</taxon>
    </lineage>
</organism>
<dbReference type="PANTHER" id="PTHR12675:SF12">
    <property type="entry name" value="PROTEIN MUSCLEBLIND"/>
    <property type="match status" value="1"/>
</dbReference>
<accession>A0A199VQR3</accession>
<feature type="zinc finger region" description="C3H1-type" evidence="5">
    <location>
        <begin position="90"/>
        <end position="117"/>
    </location>
</feature>
<evidence type="ECO:0000256" key="2">
    <source>
        <dbReference type="ARBA" id="ARBA00022737"/>
    </source>
</evidence>
<gene>
    <name evidence="8" type="ORF">ACMD2_06784</name>
</gene>
<dbReference type="InterPro" id="IPR000571">
    <property type="entry name" value="Znf_CCCH"/>
</dbReference>
<dbReference type="InterPro" id="IPR054429">
    <property type="entry name" value="Znf-CCCH_Muscleblind-like"/>
</dbReference>
<feature type="zinc finger region" description="C3H1-type" evidence="5">
    <location>
        <begin position="249"/>
        <end position="275"/>
    </location>
</feature>
<name>A0A199VQR3_ANACO</name>
<dbReference type="SMART" id="SM00356">
    <property type="entry name" value="ZnF_C3H1"/>
    <property type="match status" value="6"/>
</dbReference>
<feature type="domain" description="C3H1-type" evidence="7">
    <location>
        <begin position="90"/>
        <end position="117"/>
    </location>
</feature>
<dbReference type="GO" id="GO:0043484">
    <property type="term" value="P:regulation of RNA splicing"/>
    <property type="evidence" value="ECO:0007669"/>
    <property type="project" value="TreeGrafter"/>
</dbReference>
<comment type="caution">
    <text evidence="8">The sequence shown here is derived from an EMBL/GenBank/DDBJ whole genome shotgun (WGS) entry which is preliminary data.</text>
</comment>
<dbReference type="AlphaFoldDB" id="A0A199VQR3"/>
<dbReference type="Pfam" id="PF22628">
    <property type="entry name" value="zf-CCCH_10"/>
    <property type="match status" value="5"/>
</dbReference>
<evidence type="ECO:0000256" key="4">
    <source>
        <dbReference type="ARBA" id="ARBA00022833"/>
    </source>
</evidence>
<proteinExistence type="predicted"/>
<feature type="zinc finger region" description="C3H1-type" evidence="5">
    <location>
        <begin position="163"/>
        <end position="189"/>
    </location>
</feature>
<feature type="zinc finger region" description="C3H1-type" evidence="5">
    <location>
        <begin position="56"/>
        <end position="84"/>
    </location>
</feature>
<evidence type="ECO:0000313" key="8">
    <source>
        <dbReference type="EMBL" id="OAY79542.1"/>
    </source>
</evidence>
<dbReference type="GO" id="GO:0003723">
    <property type="term" value="F:RNA binding"/>
    <property type="evidence" value="ECO:0007669"/>
    <property type="project" value="TreeGrafter"/>
</dbReference>
<evidence type="ECO:0000313" key="9">
    <source>
        <dbReference type="Proteomes" id="UP000092600"/>
    </source>
</evidence>
<keyword evidence="1 5" id="KW-0479">Metal-binding</keyword>
<evidence type="ECO:0000256" key="3">
    <source>
        <dbReference type="ARBA" id="ARBA00022771"/>
    </source>
</evidence>
<dbReference type="PROSITE" id="PS50103">
    <property type="entry name" value="ZF_C3H1"/>
    <property type="match status" value="6"/>
</dbReference>
<feature type="region of interest" description="Disordered" evidence="6">
    <location>
        <begin position="1"/>
        <end position="31"/>
    </location>
</feature>
<dbReference type="Proteomes" id="UP000092600">
    <property type="component" value="Unassembled WGS sequence"/>
</dbReference>